<dbReference type="Proteomes" id="UP000837801">
    <property type="component" value="Unassembled WGS sequence"/>
</dbReference>
<evidence type="ECO:0000313" key="4">
    <source>
        <dbReference type="EMBL" id="CAH2355846.1"/>
    </source>
</evidence>
<keyword evidence="2" id="KW-0560">Oxidoreductase</keyword>
<reference evidence="4" key="1">
    <citation type="submission" date="2022-03" db="EMBL/GenBank/DDBJ databases">
        <authorList>
            <person name="Legras J.-L."/>
            <person name="Devillers H."/>
            <person name="Grondin C."/>
        </authorList>
    </citation>
    <scope>NUCLEOTIDE SEQUENCE</scope>
    <source>
        <strain evidence="4">CLIB 1423</strain>
    </source>
</reference>
<accession>A0A9P0QWI4</accession>
<dbReference type="OrthoDB" id="9974981at2759"/>
<gene>
    <name evidence="4" type="ORF">CLIB1423_36S00188</name>
</gene>
<evidence type="ECO:0000256" key="1">
    <source>
        <dbReference type="ARBA" id="ARBA00022857"/>
    </source>
</evidence>
<protein>
    <recommendedName>
        <fullName evidence="3">NmrA-like domain-containing protein</fullName>
    </recommendedName>
</protein>
<dbReference type="Gene3D" id="3.90.25.10">
    <property type="entry name" value="UDP-galactose 4-epimerase, domain 1"/>
    <property type="match status" value="1"/>
</dbReference>
<comment type="caution">
    <text evidence="4">The sequence shown here is derived from an EMBL/GenBank/DDBJ whole genome shotgun (WGS) entry which is preliminary data.</text>
</comment>
<name>A0A9P0QWI4_9ASCO</name>
<proteinExistence type="predicted"/>
<organism evidence="4 5">
    <name type="scientific">[Candida] railenensis</name>
    <dbReference type="NCBI Taxonomy" id="45579"/>
    <lineage>
        <taxon>Eukaryota</taxon>
        <taxon>Fungi</taxon>
        <taxon>Dikarya</taxon>
        <taxon>Ascomycota</taxon>
        <taxon>Saccharomycotina</taxon>
        <taxon>Pichiomycetes</taxon>
        <taxon>Debaryomycetaceae</taxon>
        <taxon>Kurtzmaniella</taxon>
    </lineage>
</organism>
<keyword evidence="1" id="KW-0521">NADP</keyword>
<sequence>MSSYKPSVLITGPNGTVGSNIVKAILKKKDNLGNIGFLAREESPRYDSLKSQGFQLELKSSGASAIKGKYDIYVICLAATATAEELELVKFAVEAGIKTIYPSEYGFDTDLLRDVGGPFAPKIEVLDYLKKKNEEGVLDYVKVLANSFFDWGIEAGGFWGFDLKNKEAIIFDGGDYKVSWTYLPDLGELVVESFFDKSIRNTSINVTSFVATQEEILKEFEKQTNSEWKRIDTSLSVFANEKTDDHADKIKRFLNSFAYSKELAVKFNARDQLRYDNEVKVHSLAEVISALVKKSS</sequence>
<feature type="domain" description="NmrA-like" evidence="3">
    <location>
        <begin position="7"/>
        <end position="260"/>
    </location>
</feature>
<evidence type="ECO:0000256" key="2">
    <source>
        <dbReference type="ARBA" id="ARBA00023002"/>
    </source>
</evidence>
<dbReference type="GO" id="GO:0016491">
    <property type="term" value="F:oxidoreductase activity"/>
    <property type="evidence" value="ECO:0007669"/>
    <property type="project" value="UniProtKB-KW"/>
</dbReference>
<dbReference type="InterPro" id="IPR036291">
    <property type="entry name" value="NAD(P)-bd_dom_sf"/>
</dbReference>
<dbReference type="InterPro" id="IPR008030">
    <property type="entry name" value="NmrA-like"/>
</dbReference>
<dbReference type="EMBL" id="CAKXYY010000036">
    <property type="protein sequence ID" value="CAH2355846.1"/>
    <property type="molecule type" value="Genomic_DNA"/>
</dbReference>
<dbReference type="PANTHER" id="PTHR47706">
    <property type="entry name" value="NMRA-LIKE FAMILY PROTEIN"/>
    <property type="match status" value="1"/>
</dbReference>
<dbReference type="Gene3D" id="3.40.50.720">
    <property type="entry name" value="NAD(P)-binding Rossmann-like Domain"/>
    <property type="match status" value="1"/>
</dbReference>
<evidence type="ECO:0000313" key="5">
    <source>
        <dbReference type="Proteomes" id="UP000837801"/>
    </source>
</evidence>
<dbReference type="PANTHER" id="PTHR47706:SF11">
    <property type="entry name" value="ISOFLAVONE REDUCTASE FAMILY PROTEIN (AFU_ORTHOLOGUE AFUA_1G12510)"/>
    <property type="match status" value="1"/>
</dbReference>
<evidence type="ECO:0000259" key="3">
    <source>
        <dbReference type="Pfam" id="PF05368"/>
    </source>
</evidence>
<dbReference type="Pfam" id="PF05368">
    <property type="entry name" value="NmrA"/>
    <property type="match status" value="1"/>
</dbReference>
<keyword evidence="5" id="KW-1185">Reference proteome</keyword>
<dbReference type="InterPro" id="IPR051609">
    <property type="entry name" value="NmrA/Isoflavone_reductase-like"/>
</dbReference>
<dbReference type="AlphaFoldDB" id="A0A9P0QWI4"/>
<dbReference type="SUPFAM" id="SSF51735">
    <property type="entry name" value="NAD(P)-binding Rossmann-fold domains"/>
    <property type="match status" value="1"/>
</dbReference>